<proteinExistence type="predicted"/>
<dbReference type="EMBL" id="UOEZ01000066">
    <property type="protein sequence ID" value="VAW38147.1"/>
    <property type="molecule type" value="Genomic_DNA"/>
</dbReference>
<gene>
    <name evidence="2" type="ORF">MNBD_DELTA02-148</name>
</gene>
<sequence>DSDKAISTKSLKHKEATLKGCPAKDTNLNSIKN</sequence>
<evidence type="ECO:0000256" key="1">
    <source>
        <dbReference type="SAM" id="MobiDB-lite"/>
    </source>
</evidence>
<protein>
    <submittedName>
        <fullName evidence="2">Uncharacterized protein</fullName>
    </submittedName>
</protein>
<dbReference type="AlphaFoldDB" id="A0A3B0VII4"/>
<name>A0A3B0VII4_9ZZZZ</name>
<feature type="non-terminal residue" evidence="2">
    <location>
        <position position="1"/>
    </location>
</feature>
<accession>A0A3B0VII4</accession>
<reference evidence="2" key="1">
    <citation type="submission" date="2018-06" db="EMBL/GenBank/DDBJ databases">
        <authorList>
            <person name="Zhirakovskaya E."/>
        </authorList>
    </citation>
    <scope>NUCLEOTIDE SEQUENCE</scope>
</reference>
<organism evidence="2">
    <name type="scientific">hydrothermal vent metagenome</name>
    <dbReference type="NCBI Taxonomy" id="652676"/>
    <lineage>
        <taxon>unclassified sequences</taxon>
        <taxon>metagenomes</taxon>
        <taxon>ecological metagenomes</taxon>
    </lineage>
</organism>
<feature type="region of interest" description="Disordered" evidence="1">
    <location>
        <begin position="1"/>
        <end position="33"/>
    </location>
</feature>
<evidence type="ECO:0000313" key="2">
    <source>
        <dbReference type="EMBL" id="VAW38147.1"/>
    </source>
</evidence>